<dbReference type="SUPFAM" id="SSF54909">
    <property type="entry name" value="Dimeric alpha+beta barrel"/>
    <property type="match status" value="1"/>
</dbReference>
<evidence type="ECO:0000259" key="2">
    <source>
        <dbReference type="Pfam" id="PF03795"/>
    </source>
</evidence>
<accession>A0A1Y5ECG1</accession>
<dbReference type="InterPro" id="IPR051807">
    <property type="entry name" value="Sec-metab_biosynth-assoc"/>
</dbReference>
<comment type="caution">
    <text evidence="3">The sequence shown here is derived from an EMBL/GenBank/DDBJ whole genome shotgun (WGS) entry which is preliminary data.</text>
</comment>
<reference evidence="4" key="1">
    <citation type="journal article" date="2017" name="Proc. Natl. Acad. Sci. U.S.A.">
        <title>Simulation of Deepwater Horizon oil plume reveals substrate specialization within a complex community of hydrocarbon degraders.</title>
        <authorList>
            <person name="Hu P."/>
            <person name="Dubinsky E.A."/>
            <person name="Probst A.J."/>
            <person name="Wang J."/>
            <person name="Sieber C.M.K."/>
            <person name="Tom L.M."/>
            <person name="Gardinali P."/>
            <person name="Banfield J.F."/>
            <person name="Atlas R.M."/>
            <person name="Andersen G.L."/>
        </authorList>
    </citation>
    <scope>NUCLEOTIDE SEQUENCE [LARGE SCALE GENOMIC DNA]</scope>
</reference>
<dbReference type="PANTHER" id="PTHR33606:SF3">
    <property type="entry name" value="PROTEIN YCII"/>
    <property type="match status" value="1"/>
</dbReference>
<feature type="domain" description="YCII-related" evidence="2">
    <location>
        <begin position="1"/>
        <end position="94"/>
    </location>
</feature>
<dbReference type="Gene3D" id="3.30.70.1060">
    <property type="entry name" value="Dimeric alpha+beta barrel"/>
    <property type="match status" value="1"/>
</dbReference>
<dbReference type="AlphaFoldDB" id="A0A1Y5ECG1"/>
<organism evidence="3 4">
    <name type="scientific">Colwellia psychrerythraea</name>
    <name type="common">Vibrio psychroerythus</name>
    <dbReference type="NCBI Taxonomy" id="28229"/>
    <lineage>
        <taxon>Bacteria</taxon>
        <taxon>Pseudomonadati</taxon>
        <taxon>Pseudomonadota</taxon>
        <taxon>Gammaproteobacteria</taxon>
        <taxon>Alteromonadales</taxon>
        <taxon>Colwelliaceae</taxon>
        <taxon>Colwellia</taxon>
    </lineage>
</organism>
<protein>
    <recommendedName>
        <fullName evidence="2">YCII-related domain-containing protein</fullName>
    </recommendedName>
</protein>
<comment type="similarity">
    <text evidence="1">Belongs to the YciI family.</text>
</comment>
<evidence type="ECO:0000313" key="4">
    <source>
        <dbReference type="Proteomes" id="UP000243053"/>
    </source>
</evidence>
<dbReference type="EMBL" id="MAAF01000067">
    <property type="protein sequence ID" value="OUR79990.1"/>
    <property type="molecule type" value="Genomic_DNA"/>
</dbReference>
<evidence type="ECO:0000256" key="1">
    <source>
        <dbReference type="ARBA" id="ARBA00007689"/>
    </source>
</evidence>
<dbReference type="NCBIfam" id="NF008473">
    <property type="entry name" value="PRK11370.1"/>
    <property type="match status" value="1"/>
</dbReference>
<proteinExistence type="inferred from homology"/>
<gene>
    <name evidence="3" type="ORF">A9Q75_11440</name>
</gene>
<name>A0A1Y5ECG1_COLPS</name>
<evidence type="ECO:0000313" key="3">
    <source>
        <dbReference type="EMBL" id="OUR79990.1"/>
    </source>
</evidence>
<dbReference type="InterPro" id="IPR011008">
    <property type="entry name" value="Dimeric_a/b-barrel"/>
</dbReference>
<dbReference type="PANTHER" id="PTHR33606">
    <property type="entry name" value="PROTEIN YCII"/>
    <property type="match status" value="1"/>
</dbReference>
<dbReference type="Pfam" id="PF03795">
    <property type="entry name" value="YCII"/>
    <property type="match status" value="1"/>
</dbReference>
<sequence length="100" mass="10918">MFYVIYSEDVENSLSLRLSVRDKHIGRLKDLQAQGKLLIAGPCPAIDSEDPGEAGFTGSLIVAEFDSLTAAQTWADEDPYISAGVYKKVTVKPYKKVLPA</sequence>
<dbReference type="Proteomes" id="UP000243053">
    <property type="component" value="Unassembled WGS sequence"/>
</dbReference>
<dbReference type="InterPro" id="IPR005545">
    <property type="entry name" value="YCII"/>
</dbReference>